<dbReference type="CDD" id="cd02440">
    <property type="entry name" value="AdoMet_MTases"/>
    <property type="match status" value="1"/>
</dbReference>
<comment type="similarity">
    <text evidence="2">Belongs to the glycosyltransferase 2 family.</text>
</comment>
<keyword evidence="7" id="KW-1185">Reference proteome</keyword>
<dbReference type="STRING" id="357809.Cphy_2814"/>
<evidence type="ECO:0000259" key="5">
    <source>
        <dbReference type="Pfam" id="PF00535"/>
    </source>
</evidence>
<dbReference type="Proteomes" id="UP000000370">
    <property type="component" value="Chromosome"/>
</dbReference>
<accession>A9KP04</accession>
<dbReference type="PANTHER" id="PTHR43179:SF12">
    <property type="entry name" value="GALACTOFURANOSYLTRANSFERASE GLFT2"/>
    <property type="match status" value="1"/>
</dbReference>
<dbReference type="AlphaFoldDB" id="A9KP04"/>
<dbReference type="CDD" id="cd04186">
    <property type="entry name" value="GT_2_like_c"/>
    <property type="match status" value="1"/>
</dbReference>
<dbReference type="InterPro" id="IPR029063">
    <property type="entry name" value="SAM-dependent_MTases_sf"/>
</dbReference>
<proteinExistence type="inferred from homology"/>
<dbReference type="Gene3D" id="3.40.50.150">
    <property type="entry name" value="Vaccinia Virus protein VP39"/>
    <property type="match status" value="1"/>
</dbReference>
<evidence type="ECO:0000313" key="7">
    <source>
        <dbReference type="Proteomes" id="UP000000370"/>
    </source>
</evidence>
<dbReference type="Pfam" id="PF13489">
    <property type="entry name" value="Methyltransf_23"/>
    <property type="match status" value="1"/>
</dbReference>
<evidence type="ECO:0000256" key="3">
    <source>
        <dbReference type="ARBA" id="ARBA00022676"/>
    </source>
</evidence>
<dbReference type="RefSeq" id="WP_012200825.1">
    <property type="nucleotide sequence ID" value="NC_010001.1"/>
</dbReference>
<keyword evidence="3" id="KW-0328">Glycosyltransferase</keyword>
<feature type="domain" description="Glycosyltransferase 2-like" evidence="5">
    <location>
        <begin position="7"/>
        <end position="171"/>
    </location>
</feature>
<evidence type="ECO:0000256" key="1">
    <source>
        <dbReference type="ARBA" id="ARBA00004776"/>
    </source>
</evidence>
<dbReference type="eggNOG" id="COG2227">
    <property type="taxonomic scope" value="Bacteria"/>
</dbReference>
<dbReference type="SUPFAM" id="SSF53448">
    <property type="entry name" value="Nucleotide-diphospho-sugar transferases"/>
    <property type="match status" value="1"/>
</dbReference>
<dbReference type="HOGENOM" id="CLU_023845_1_0_9"/>
<comment type="pathway">
    <text evidence="1">Cell wall biogenesis; cell wall polysaccharide biosynthesis.</text>
</comment>
<keyword evidence="4 6" id="KW-0808">Transferase</keyword>
<dbReference type="PANTHER" id="PTHR43179">
    <property type="entry name" value="RHAMNOSYLTRANSFERASE WBBL"/>
    <property type="match status" value="1"/>
</dbReference>
<dbReference type="GO" id="GO:0016757">
    <property type="term" value="F:glycosyltransferase activity"/>
    <property type="evidence" value="ECO:0007669"/>
    <property type="project" value="UniProtKB-KW"/>
</dbReference>
<name>A9KP04_LACP7</name>
<dbReference type="InterPro" id="IPR029044">
    <property type="entry name" value="Nucleotide-diphossugar_trans"/>
</dbReference>
<dbReference type="Pfam" id="PF00535">
    <property type="entry name" value="Glycos_transf_2"/>
    <property type="match status" value="1"/>
</dbReference>
<gene>
    <name evidence="6" type="ordered locus">Cphy_2814</name>
</gene>
<dbReference type="SUPFAM" id="SSF53335">
    <property type="entry name" value="S-adenosyl-L-methionine-dependent methyltransferases"/>
    <property type="match status" value="1"/>
</dbReference>
<evidence type="ECO:0000256" key="4">
    <source>
        <dbReference type="ARBA" id="ARBA00022679"/>
    </source>
</evidence>
<dbReference type="OrthoDB" id="9771846at2"/>
<dbReference type="CAZy" id="GT2">
    <property type="family name" value="Glycosyltransferase Family 2"/>
</dbReference>
<evidence type="ECO:0000313" key="6">
    <source>
        <dbReference type="EMBL" id="ABX43174.1"/>
    </source>
</evidence>
<sequence>MENPVTSIIILAHNNFESLRKCIDSIRKYTTDGTYEIIVVDNHSTDGTAQWLQSQQDIRAIINTDNVGCPRGYNQAINIALGDAVLLMNNDIIVTPNWLKNLIQCLYSADDIGAVGPITNNCPIQQLPVKYSSIEEMFEFAKTYNISNPETWEERLKLISFCLLIKKSAIEKIGLLDEGFTPGNFEDDDLSFSLRIARYKLMLCKDTFIHNFGYITFKDYGSQSLETFKLNQKKFEDKWGFNSLYSTFARQELINFINKPKTQSFAVLDVGCACGNTLLQIKNTYPNSILYGIELNKGASEIAKTVANVTADNIESLDVHFDENYFDYILFGDVLEHLVDPWQVLLNIKRYLKPDGKILASIPNVMHISIVKKLIHGNWTYEDAGILDRTHMRFFTLKEIHKMFRDSGYSDIYVAGKLLMESKEDFELIENLCKLSNPDLSKQFEIYQYLIKASVKP</sequence>
<dbReference type="eggNOG" id="COG1216">
    <property type="taxonomic scope" value="Bacteria"/>
</dbReference>
<dbReference type="EMBL" id="CP000885">
    <property type="protein sequence ID" value="ABX43174.1"/>
    <property type="molecule type" value="Genomic_DNA"/>
</dbReference>
<dbReference type="Gene3D" id="3.90.550.10">
    <property type="entry name" value="Spore Coat Polysaccharide Biosynthesis Protein SpsA, Chain A"/>
    <property type="match status" value="1"/>
</dbReference>
<dbReference type="KEGG" id="cpy:Cphy_2814"/>
<reference evidence="7" key="1">
    <citation type="submission" date="2007-11" db="EMBL/GenBank/DDBJ databases">
        <title>Complete genome sequence of Clostridium phytofermentans ISDg.</title>
        <authorList>
            <person name="Leschine S.B."/>
            <person name="Warnick T.A."/>
            <person name="Blanchard J.L."/>
            <person name="Schnell D.J."/>
            <person name="Petit E.L."/>
            <person name="LaTouf W.G."/>
            <person name="Copeland A."/>
            <person name="Lucas S."/>
            <person name="Lapidus A."/>
            <person name="Barry K."/>
            <person name="Glavina del Rio T."/>
            <person name="Dalin E."/>
            <person name="Tice H."/>
            <person name="Pitluck S."/>
            <person name="Kiss H."/>
            <person name="Brettin T."/>
            <person name="Bruce D."/>
            <person name="Detter J.C."/>
            <person name="Han C."/>
            <person name="Kuske C."/>
            <person name="Schmutz J."/>
            <person name="Larimer F."/>
            <person name="Land M."/>
            <person name="Hauser L."/>
            <person name="Kyrpides N."/>
            <person name="Kim E.A."/>
            <person name="Richardson P."/>
        </authorList>
    </citation>
    <scope>NUCLEOTIDE SEQUENCE [LARGE SCALE GENOMIC DNA]</scope>
    <source>
        <strain evidence="7">ATCC 700394 / DSM 18823 / ISDg</strain>
    </source>
</reference>
<protein>
    <submittedName>
        <fullName evidence="6">Glycosyl transferase family 2</fullName>
    </submittedName>
</protein>
<evidence type="ECO:0000256" key="2">
    <source>
        <dbReference type="ARBA" id="ARBA00006739"/>
    </source>
</evidence>
<organism evidence="6 7">
    <name type="scientific">Lachnoclostridium phytofermentans (strain ATCC 700394 / DSM 18823 / ISDg)</name>
    <name type="common">Clostridium phytofermentans</name>
    <dbReference type="NCBI Taxonomy" id="357809"/>
    <lineage>
        <taxon>Bacteria</taxon>
        <taxon>Bacillati</taxon>
        <taxon>Bacillota</taxon>
        <taxon>Clostridia</taxon>
        <taxon>Lachnospirales</taxon>
        <taxon>Lachnospiraceae</taxon>
    </lineage>
</organism>
<dbReference type="InterPro" id="IPR001173">
    <property type="entry name" value="Glyco_trans_2-like"/>
</dbReference>